<reference evidence="1" key="2">
    <citation type="submission" date="2020-05" db="UniProtKB">
        <authorList>
            <consortium name="EnsemblMetazoa"/>
        </authorList>
    </citation>
    <scope>IDENTIFICATION</scope>
    <source>
        <strain evidence="1">IAEA</strain>
    </source>
</reference>
<evidence type="ECO:0000313" key="1">
    <source>
        <dbReference type="EnsemblMetazoa" id="GPPI037059-PA"/>
    </source>
</evidence>
<dbReference type="VEuPathDB" id="VectorBase:GPPI037059"/>
<organism evidence="1 2">
    <name type="scientific">Glossina palpalis gambiensis</name>
    <dbReference type="NCBI Taxonomy" id="67801"/>
    <lineage>
        <taxon>Eukaryota</taxon>
        <taxon>Metazoa</taxon>
        <taxon>Ecdysozoa</taxon>
        <taxon>Arthropoda</taxon>
        <taxon>Hexapoda</taxon>
        <taxon>Insecta</taxon>
        <taxon>Pterygota</taxon>
        <taxon>Neoptera</taxon>
        <taxon>Endopterygota</taxon>
        <taxon>Diptera</taxon>
        <taxon>Brachycera</taxon>
        <taxon>Muscomorpha</taxon>
        <taxon>Hippoboscoidea</taxon>
        <taxon>Glossinidae</taxon>
        <taxon>Glossina</taxon>
    </lineage>
</organism>
<accession>A0A1B0BQ42</accession>
<dbReference type="EMBL" id="JXJN01018375">
    <property type="status" value="NOT_ANNOTATED_CDS"/>
    <property type="molecule type" value="Genomic_DNA"/>
</dbReference>
<reference evidence="2" key="1">
    <citation type="submission" date="2015-01" db="EMBL/GenBank/DDBJ databases">
        <authorList>
            <person name="Aksoy S."/>
            <person name="Warren W."/>
            <person name="Wilson R.K."/>
        </authorList>
    </citation>
    <scope>NUCLEOTIDE SEQUENCE [LARGE SCALE GENOMIC DNA]</scope>
    <source>
        <strain evidence="2">IAEA</strain>
    </source>
</reference>
<evidence type="ECO:0000313" key="2">
    <source>
        <dbReference type="Proteomes" id="UP000092460"/>
    </source>
</evidence>
<keyword evidence="2" id="KW-1185">Reference proteome</keyword>
<sequence length="138" mass="15925">MERERDRDQEREKERRVRLIESNCKHLSACDIVLFLRTNSRRKDGMEKARMYINFMSYYPNNGYKVSEALYICIDNYSIPSSHVSTAFVAHSSFQVFFDRSCSGYWYTLASSGKFLHITGVTGACTPLNLQALSILLS</sequence>
<dbReference type="AlphaFoldDB" id="A0A1B0BQ42"/>
<name>A0A1B0BQ42_9MUSC</name>
<proteinExistence type="predicted"/>
<dbReference type="Proteomes" id="UP000092460">
    <property type="component" value="Unassembled WGS sequence"/>
</dbReference>
<dbReference type="EnsemblMetazoa" id="GPPI037059-RA">
    <property type="protein sequence ID" value="GPPI037059-PA"/>
    <property type="gene ID" value="GPPI037059"/>
</dbReference>
<protein>
    <submittedName>
        <fullName evidence="1">Uncharacterized protein</fullName>
    </submittedName>
</protein>